<proteinExistence type="predicted"/>
<dbReference type="CDD" id="cd00093">
    <property type="entry name" value="HTH_XRE"/>
    <property type="match status" value="1"/>
</dbReference>
<feature type="domain" description="HTH cro/C1-type" evidence="1">
    <location>
        <begin position="9"/>
        <end position="63"/>
    </location>
</feature>
<dbReference type="Gene3D" id="1.10.260.40">
    <property type="entry name" value="lambda repressor-like DNA-binding domains"/>
    <property type="match status" value="1"/>
</dbReference>
<dbReference type="InterPro" id="IPR001387">
    <property type="entry name" value="Cro/C1-type_HTH"/>
</dbReference>
<name>A0A6H2DND4_9SPHN</name>
<evidence type="ECO:0000313" key="3">
    <source>
        <dbReference type="Proteomes" id="UP000501600"/>
    </source>
</evidence>
<dbReference type="Proteomes" id="UP000501600">
    <property type="component" value="Chromosome"/>
</dbReference>
<organism evidence="2 3">
    <name type="scientific">Parasphingorhabdus halotolerans</name>
    <dbReference type="NCBI Taxonomy" id="2725558"/>
    <lineage>
        <taxon>Bacteria</taxon>
        <taxon>Pseudomonadati</taxon>
        <taxon>Pseudomonadota</taxon>
        <taxon>Alphaproteobacteria</taxon>
        <taxon>Sphingomonadales</taxon>
        <taxon>Sphingomonadaceae</taxon>
        <taxon>Parasphingorhabdus</taxon>
    </lineage>
</organism>
<dbReference type="KEGG" id="phao:HF685_11725"/>
<accession>A0A6H2DND4</accession>
<dbReference type="InterPro" id="IPR010982">
    <property type="entry name" value="Lambda_DNA-bd_dom_sf"/>
</dbReference>
<dbReference type="SUPFAM" id="SSF47413">
    <property type="entry name" value="lambda repressor-like DNA-binding domains"/>
    <property type="match status" value="1"/>
</dbReference>
<gene>
    <name evidence="2" type="ORF">HF685_11725</name>
</gene>
<dbReference type="PROSITE" id="PS50943">
    <property type="entry name" value="HTH_CROC1"/>
    <property type="match status" value="1"/>
</dbReference>
<reference evidence="2 3" key="1">
    <citation type="submission" date="2020-04" db="EMBL/GenBank/DDBJ databases">
        <title>Genome sequence for Sphingorhabdus sp. strain M1.</title>
        <authorList>
            <person name="Park S.-J."/>
        </authorList>
    </citation>
    <scope>NUCLEOTIDE SEQUENCE [LARGE SCALE GENOMIC DNA]</scope>
    <source>
        <strain evidence="2 3">JK6</strain>
    </source>
</reference>
<dbReference type="EMBL" id="CP051217">
    <property type="protein sequence ID" value="QJB69864.1"/>
    <property type="molecule type" value="Genomic_DNA"/>
</dbReference>
<sequence>MLKQFSHDLRLARRKAGLTQNDLAHLMATTDKEISALEHGRKIPSLPQICELSLIYGRSFESLFADLMEYGKKKLRHQMPSLSNDVRNHVGTINRSATLERVTRRMNDTRSPYERT</sequence>
<dbReference type="RefSeq" id="WP_168820133.1">
    <property type="nucleotide sequence ID" value="NZ_CP051217.1"/>
</dbReference>
<keyword evidence="3" id="KW-1185">Reference proteome</keyword>
<dbReference type="Pfam" id="PF01381">
    <property type="entry name" value="HTH_3"/>
    <property type="match status" value="1"/>
</dbReference>
<dbReference type="GO" id="GO:0003677">
    <property type="term" value="F:DNA binding"/>
    <property type="evidence" value="ECO:0007669"/>
    <property type="project" value="InterPro"/>
</dbReference>
<evidence type="ECO:0000313" key="2">
    <source>
        <dbReference type="EMBL" id="QJB69864.1"/>
    </source>
</evidence>
<evidence type="ECO:0000259" key="1">
    <source>
        <dbReference type="PROSITE" id="PS50943"/>
    </source>
</evidence>
<dbReference type="SMART" id="SM00530">
    <property type="entry name" value="HTH_XRE"/>
    <property type="match status" value="1"/>
</dbReference>
<protein>
    <submittedName>
        <fullName evidence="2">Helix-turn-helix transcriptional regulator</fullName>
    </submittedName>
</protein>
<dbReference type="AlphaFoldDB" id="A0A6H2DND4"/>